<dbReference type="InterPro" id="IPR003439">
    <property type="entry name" value="ABC_transporter-like_ATP-bd"/>
</dbReference>
<keyword evidence="7" id="KW-1185">Reference proteome</keyword>
<organism evidence="6 7">
    <name type="scientific">Streptomyces luteireticuli</name>
    <dbReference type="NCBI Taxonomy" id="173858"/>
    <lineage>
        <taxon>Bacteria</taxon>
        <taxon>Bacillati</taxon>
        <taxon>Actinomycetota</taxon>
        <taxon>Actinomycetes</taxon>
        <taxon>Kitasatosporales</taxon>
        <taxon>Streptomycetaceae</taxon>
        <taxon>Streptomyces</taxon>
    </lineage>
</organism>
<evidence type="ECO:0000256" key="1">
    <source>
        <dbReference type="ARBA" id="ARBA00022448"/>
    </source>
</evidence>
<gene>
    <name evidence="6" type="ORF">GCM10010357_45430</name>
</gene>
<dbReference type="SUPFAM" id="SSF52540">
    <property type="entry name" value="P-loop containing nucleoside triphosphate hydrolases"/>
    <property type="match status" value="1"/>
</dbReference>
<dbReference type="EMBL" id="BAAABX010000048">
    <property type="protein sequence ID" value="GAA0418981.1"/>
    <property type="molecule type" value="Genomic_DNA"/>
</dbReference>
<dbReference type="Gene3D" id="3.40.50.300">
    <property type="entry name" value="P-loop containing nucleotide triphosphate hydrolases"/>
    <property type="match status" value="1"/>
</dbReference>
<dbReference type="Pfam" id="PF00005">
    <property type="entry name" value="ABC_tran"/>
    <property type="match status" value="1"/>
</dbReference>
<dbReference type="InterPro" id="IPR017871">
    <property type="entry name" value="ABC_transporter-like_CS"/>
</dbReference>
<dbReference type="SMART" id="SM00382">
    <property type="entry name" value="AAA"/>
    <property type="match status" value="1"/>
</dbReference>
<evidence type="ECO:0000256" key="3">
    <source>
        <dbReference type="ARBA" id="ARBA00022840"/>
    </source>
</evidence>
<name>A0ABN0YY14_9ACTN</name>
<keyword evidence="1" id="KW-0813">Transport</keyword>
<sequence>MAIHVILQPMEADITDAHEHSPVFTLDRVTVRRGGALLLDAVSCRIAGGACTALVGPSGAGKSTLLRLLNRLEEPGSGTVRFHGRPLTGADVLALRRRVQLLSQQPVLLTTHIADDLRVGRPDLDDRRAAGLLGRVGLSPAMLDRPTAGLSGGEAQRVCLARALALDPEVLLLDEPTSALDAASARAVEHTVRDLVAAGLAVVLVSHNSPQARRVADQVLVLDGGRLADSGPVDRISYLKEGT</sequence>
<dbReference type="PANTHER" id="PTHR43423">
    <property type="entry name" value="ABC TRANSPORTER I FAMILY MEMBER 17"/>
    <property type="match status" value="1"/>
</dbReference>
<keyword evidence="4" id="KW-1278">Translocase</keyword>
<dbReference type="GO" id="GO:0005524">
    <property type="term" value="F:ATP binding"/>
    <property type="evidence" value="ECO:0007669"/>
    <property type="project" value="UniProtKB-KW"/>
</dbReference>
<keyword evidence="3 6" id="KW-0067">ATP-binding</keyword>
<protein>
    <submittedName>
        <fullName evidence="6">Phosphate ABC transporter ATP-binding protein</fullName>
    </submittedName>
</protein>
<dbReference type="Proteomes" id="UP001500879">
    <property type="component" value="Unassembled WGS sequence"/>
</dbReference>
<dbReference type="PROSITE" id="PS50893">
    <property type="entry name" value="ABC_TRANSPORTER_2"/>
    <property type="match status" value="1"/>
</dbReference>
<evidence type="ECO:0000256" key="4">
    <source>
        <dbReference type="ARBA" id="ARBA00022967"/>
    </source>
</evidence>
<dbReference type="InterPro" id="IPR027417">
    <property type="entry name" value="P-loop_NTPase"/>
</dbReference>
<reference evidence="6 7" key="1">
    <citation type="journal article" date="2019" name="Int. J. Syst. Evol. Microbiol.">
        <title>The Global Catalogue of Microorganisms (GCM) 10K type strain sequencing project: providing services to taxonomists for standard genome sequencing and annotation.</title>
        <authorList>
            <consortium name="The Broad Institute Genomics Platform"/>
            <consortium name="The Broad Institute Genome Sequencing Center for Infectious Disease"/>
            <person name="Wu L."/>
            <person name="Ma J."/>
        </authorList>
    </citation>
    <scope>NUCLEOTIDE SEQUENCE [LARGE SCALE GENOMIC DNA]</scope>
    <source>
        <strain evidence="6 7">JCM 4788</strain>
    </source>
</reference>
<evidence type="ECO:0000256" key="2">
    <source>
        <dbReference type="ARBA" id="ARBA00022741"/>
    </source>
</evidence>
<evidence type="ECO:0000313" key="6">
    <source>
        <dbReference type="EMBL" id="GAA0418981.1"/>
    </source>
</evidence>
<comment type="caution">
    <text evidence="6">The sequence shown here is derived from an EMBL/GenBank/DDBJ whole genome shotgun (WGS) entry which is preliminary data.</text>
</comment>
<dbReference type="InterPro" id="IPR003593">
    <property type="entry name" value="AAA+_ATPase"/>
</dbReference>
<proteinExistence type="predicted"/>
<feature type="domain" description="ABC transporter" evidence="5">
    <location>
        <begin position="24"/>
        <end position="243"/>
    </location>
</feature>
<dbReference type="PANTHER" id="PTHR43423:SF1">
    <property type="entry name" value="ABC TRANSPORTER I FAMILY MEMBER 17"/>
    <property type="match status" value="1"/>
</dbReference>
<dbReference type="PROSITE" id="PS00211">
    <property type="entry name" value="ABC_TRANSPORTER_1"/>
    <property type="match status" value="1"/>
</dbReference>
<evidence type="ECO:0000259" key="5">
    <source>
        <dbReference type="PROSITE" id="PS50893"/>
    </source>
</evidence>
<accession>A0ABN0YY14</accession>
<evidence type="ECO:0000313" key="7">
    <source>
        <dbReference type="Proteomes" id="UP001500879"/>
    </source>
</evidence>
<keyword evidence="2" id="KW-0547">Nucleotide-binding</keyword>